<accession>G4TLD4</accession>
<feature type="transmembrane region" description="Helical" evidence="10">
    <location>
        <begin position="668"/>
        <end position="689"/>
    </location>
</feature>
<feature type="transmembrane region" description="Helical" evidence="10">
    <location>
        <begin position="333"/>
        <end position="354"/>
    </location>
</feature>
<evidence type="ECO:0000256" key="2">
    <source>
        <dbReference type="ARBA" id="ARBA00004687"/>
    </source>
</evidence>
<dbReference type="AlphaFoldDB" id="G4TLD4"/>
<comment type="caution">
    <text evidence="11">The sequence shown here is derived from an EMBL/GenBank/DDBJ whole genome shotgun (WGS) entry which is preliminary data.</text>
</comment>
<dbReference type="GO" id="GO:0032216">
    <property type="term" value="F:glucosaminyl-phosphatidylinositol O-acyltransferase activity"/>
    <property type="evidence" value="ECO:0007669"/>
    <property type="project" value="TreeGrafter"/>
</dbReference>
<dbReference type="GO" id="GO:0016020">
    <property type="term" value="C:membrane"/>
    <property type="evidence" value="ECO:0007669"/>
    <property type="project" value="UniProtKB-SubCell"/>
</dbReference>
<dbReference type="FunCoup" id="G4TLD4">
    <property type="interactions" value="97"/>
</dbReference>
<feature type="transmembrane region" description="Helical" evidence="10">
    <location>
        <begin position="695"/>
        <end position="713"/>
    </location>
</feature>
<evidence type="ECO:0000256" key="9">
    <source>
        <dbReference type="SAM" id="MobiDB-lite"/>
    </source>
</evidence>
<sequence length="721" mass="79044">MTQDAYKAAKESFVSDQAGSTLTHINLISLIAFSALSLFTAYRTRLSWLFPANAPALFVVQFAFLVLPLLGAVTVGAHGSGTNALKWNTAMMAITIMLSARFPAPHHEQKVKQVLPVASPLPTRGGSFSEKHLGTQLSKRLSEHVQKADTDVFRLPAVSTWRAHMMLMTALCILAVDFQVFPRSLVKCETFGVSLMDVGVGSFVFAQGVASALPLLKTPDYLTAALWPKVYTSARKSSPLIALGLVRLLLVKATDYPGEHISEYGTHWNFFLTLAALPPLQALLHPVFQYISPMIVGLCIATGYQLLLTFTPLQTWALYATRTDVISHNKEGIVSLAGYLAIHILGLNTGLVIFPPRPGLGIQSGRRSSKPDQSSDESERESEGEEKDADAAYASDAWIDESKRSSPSKGHKVRRDDRKTVTELGGYGVLYGLLFGVVKMCYMYADEDGVSRRLANLQYILWVTTYNIFFLLLYIVHDLYFFSSGTGRATDAAKQLGPGETAYAPPNYNYNLNPPTDSTSWTTALDQTAYKSTSLVPPPLTRAATTSLLEGTNTRAHLLSPPPFDRPGFGISTESLSDLDDQSDLSAKKKVDPKNKKRIARKSWEGPELVLRKGFADEGEEDGGGSEVKGENARVNKSSKRGVKNKDGEERPEPTSPELLEAVNRNGLVIFLLANVLTGLVNLSMETIYAEDLTAYIILVGYMGVLCTFAWVFRGRRLVRL</sequence>
<dbReference type="UniPathway" id="UPA00196"/>
<evidence type="ECO:0000256" key="7">
    <source>
        <dbReference type="ARBA" id="ARBA00022989"/>
    </source>
</evidence>
<keyword evidence="12" id="KW-1185">Reference proteome</keyword>
<evidence type="ECO:0000256" key="5">
    <source>
        <dbReference type="ARBA" id="ARBA00022502"/>
    </source>
</evidence>
<feature type="transmembrane region" description="Helical" evidence="10">
    <location>
        <begin position="193"/>
        <end position="216"/>
    </location>
</feature>
<reference evidence="11 12" key="1">
    <citation type="journal article" date="2011" name="PLoS Pathog.">
        <title>Endophytic Life Strategies Decoded by Genome and Transcriptome Analyses of the Mutualistic Root Symbiont Piriformospora indica.</title>
        <authorList>
            <person name="Zuccaro A."/>
            <person name="Lahrmann U."/>
            <person name="Guldener U."/>
            <person name="Langen G."/>
            <person name="Pfiffi S."/>
            <person name="Biedenkopf D."/>
            <person name="Wong P."/>
            <person name="Samans B."/>
            <person name="Grimm C."/>
            <person name="Basiewicz M."/>
            <person name="Murat C."/>
            <person name="Martin F."/>
            <person name="Kogel K.H."/>
        </authorList>
    </citation>
    <scope>NUCLEOTIDE SEQUENCE [LARGE SCALE GENOMIC DNA]</scope>
    <source>
        <strain evidence="11 12">DSM 11827</strain>
    </source>
</reference>
<dbReference type="GO" id="GO:0072659">
    <property type="term" value="P:protein localization to plasma membrane"/>
    <property type="evidence" value="ECO:0007669"/>
    <property type="project" value="TreeGrafter"/>
</dbReference>
<dbReference type="Proteomes" id="UP000007148">
    <property type="component" value="Unassembled WGS sequence"/>
</dbReference>
<feature type="transmembrane region" description="Helical" evidence="10">
    <location>
        <begin position="266"/>
        <end position="284"/>
    </location>
</feature>
<feature type="compositionally biased region" description="Acidic residues" evidence="9">
    <location>
        <begin position="374"/>
        <end position="388"/>
    </location>
</feature>
<dbReference type="InterPro" id="IPR009447">
    <property type="entry name" value="PIGW/GWT1"/>
</dbReference>
<dbReference type="GO" id="GO:0005783">
    <property type="term" value="C:endoplasmic reticulum"/>
    <property type="evidence" value="ECO:0007669"/>
    <property type="project" value="TreeGrafter"/>
</dbReference>
<protein>
    <recommendedName>
        <fullName evidence="4">GPI-anchored wall transfer protein 1</fullName>
    </recommendedName>
</protein>
<evidence type="ECO:0000256" key="3">
    <source>
        <dbReference type="ARBA" id="ARBA00007559"/>
    </source>
</evidence>
<name>G4TLD4_SERID</name>
<comment type="pathway">
    <text evidence="2">Glycolipid biosynthesis; glycosylphosphatidylinositol-anchor biosynthesis.</text>
</comment>
<evidence type="ECO:0000256" key="1">
    <source>
        <dbReference type="ARBA" id="ARBA00004141"/>
    </source>
</evidence>
<comment type="subcellular location">
    <subcellularLocation>
        <location evidence="1">Membrane</location>
        <topology evidence="1">Multi-pass membrane protein</topology>
    </subcellularLocation>
</comment>
<feature type="region of interest" description="Disordered" evidence="9">
    <location>
        <begin position="553"/>
        <end position="599"/>
    </location>
</feature>
<evidence type="ECO:0000256" key="4">
    <source>
        <dbReference type="ARBA" id="ARBA00014495"/>
    </source>
</evidence>
<evidence type="ECO:0000256" key="10">
    <source>
        <dbReference type="SAM" id="Phobius"/>
    </source>
</evidence>
<evidence type="ECO:0000313" key="12">
    <source>
        <dbReference type="Proteomes" id="UP000007148"/>
    </source>
</evidence>
<keyword evidence="6 10" id="KW-0812">Transmembrane</keyword>
<dbReference type="eggNOG" id="KOG0411">
    <property type="taxonomic scope" value="Eukaryota"/>
</dbReference>
<organism evidence="11 12">
    <name type="scientific">Serendipita indica (strain DSM 11827)</name>
    <name type="common">Root endophyte fungus</name>
    <name type="synonym">Piriformospora indica</name>
    <dbReference type="NCBI Taxonomy" id="1109443"/>
    <lineage>
        <taxon>Eukaryota</taxon>
        <taxon>Fungi</taxon>
        <taxon>Dikarya</taxon>
        <taxon>Basidiomycota</taxon>
        <taxon>Agaricomycotina</taxon>
        <taxon>Agaricomycetes</taxon>
        <taxon>Sebacinales</taxon>
        <taxon>Serendipitaceae</taxon>
        <taxon>Serendipita</taxon>
    </lineage>
</organism>
<feature type="region of interest" description="Disordered" evidence="9">
    <location>
        <begin position="615"/>
        <end position="658"/>
    </location>
</feature>
<feature type="transmembrane region" description="Helical" evidence="10">
    <location>
        <begin position="291"/>
        <end position="313"/>
    </location>
</feature>
<dbReference type="OrthoDB" id="15270at2759"/>
<feature type="transmembrane region" description="Helical" evidence="10">
    <location>
        <begin position="22"/>
        <end position="42"/>
    </location>
</feature>
<evidence type="ECO:0000256" key="6">
    <source>
        <dbReference type="ARBA" id="ARBA00022692"/>
    </source>
</evidence>
<dbReference type="HOGENOM" id="CLU_020802_1_0_1"/>
<evidence type="ECO:0000256" key="8">
    <source>
        <dbReference type="ARBA" id="ARBA00023136"/>
    </source>
</evidence>
<keyword evidence="7 10" id="KW-1133">Transmembrane helix</keyword>
<comment type="similarity">
    <text evidence="3">Belongs to the PIGW family.</text>
</comment>
<dbReference type="Pfam" id="PF06423">
    <property type="entry name" value="GWT1"/>
    <property type="match status" value="2"/>
</dbReference>
<dbReference type="GO" id="GO:0006506">
    <property type="term" value="P:GPI anchor biosynthetic process"/>
    <property type="evidence" value="ECO:0007669"/>
    <property type="project" value="UniProtKB-UniPathway"/>
</dbReference>
<gene>
    <name evidence="11" type="ORF">PIIN_06063</name>
</gene>
<feature type="region of interest" description="Disordered" evidence="9">
    <location>
        <begin position="362"/>
        <end position="391"/>
    </location>
</feature>
<dbReference type="InParanoid" id="G4TLD4"/>
<feature type="transmembrane region" description="Helical" evidence="10">
    <location>
        <begin position="424"/>
        <end position="445"/>
    </location>
</feature>
<feature type="transmembrane region" description="Helical" evidence="10">
    <location>
        <begin position="457"/>
        <end position="476"/>
    </location>
</feature>
<feature type="compositionally biased region" description="Basic and acidic residues" evidence="9">
    <location>
        <begin position="644"/>
        <end position="653"/>
    </location>
</feature>
<dbReference type="PANTHER" id="PTHR20661:SF0">
    <property type="entry name" value="PHOSPHATIDYLINOSITOL-GLYCAN BIOSYNTHESIS CLASS W PROTEIN"/>
    <property type="match status" value="1"/>
</dbReference>
<dbReference type="EMBL" id="CAFZ01000149">
    <property type="protein sequence ID" value="CCA72127.1"/>
    <property type="molecule type" value="Genomic_DNA"/>
</dbReference>
<keyword evidence="5" id="KW-0337">GPI-anchor biosynthesis</keyword>
<proteinExistence type="inferred from homology"/>
<dbReference type="PANTHER" id="PTHR20661">
    <property type="entry name" value="PHOSPHATIDYLINOSITOL-GLYCAN BIOSYNTHESIS CLASS W PROTEIN"/>
    <property type="match status" value="1"/>
</dbReference>
<feature type="transmembrane region" description="Helical" evidence="10">
    <location>
        <begin position="54"/>
        <end position="75"/>
    </location>
</feature>
<dbReference type="STRING" id="1109443.G4TLD4"/>
<keyword evidence="8 10" id="KW-0472">Membrane</keyword>
<evidence type="ECO:0000313" key="11">
    <source>
        <dbReference type="EMBL" id="CCA72127.1"/>
    </source>
</evidence>